<feature type="compositionally biased region" description="Low complexity" evidence="1">
    <location>
        <begin position="1"/>
        <end position="15"/>
    </location>
</feature>
<dbReference type="WBParaSite" id="EVEC_0001071901-mRNA-1">
    <property type="protein sequence ID" value="EVEC_0001071901-mRNA-1"/>
    <property type="gene ID" value="EVEC_0001071901"/>
</dbReference>
<keyword evidence="3" id="KW-1185">Reference proteome</keyword>
<organism evidence="4">
    <name type="scientific">Enterobius vermicularis</name>
    <name type="common">Human pinworm</name>
    <dbReference type="NCBI Taxonomy" id="51028"/>
    <lineage>
        <taxon>Eukaryota</taxon>
        <taxon>Metazoa</taxon>
        <taxon>Ecdysozoa</taxon>
        <taxon>Nematoda</taxon>
        <taxon>Chromadorea</taxon>
        <taxon>Rhabditida</taxon>
        <taxon>Spirurina</taxon>
        <taxon>Oxyuridomorpha</taxon>
        <taxon>Oxyuroidea</taxon>
        <taxon>Oxyuridae</taxon>
        <taxon>Enterobius</taxon>
    </lineage>
</organism>
<feature type="region of interest" description="Disordered" evidence="1">
    <location>
        <begin position="1"/>
        <end position="55"/>
    </location>
</feature>
<accession>A0A0N4VIR6</accession>
<gene>
    <name evidence="2" type="ORF">EVEC_LOCUS10062</name>
</gene>
<sequence>MISADGTLAPNTLTTLPPPGFGPLRMPTTQTSNRLDSSAASLSSPSSAGSTIPTPIAVNHTPSKDAKLVPNEKVQPSTSVSVATARSTASVANTILQRQNNSETLTPSTAVLPQTRNSLPAPPTIPQMSYTSPLSTLNNQIQSKTSSSVTNNLLSTTFSGNNLTNYNNGLLTEMALSNSALLQNNAAAYLLQQQQSQILSNANLGGLLGTQLAHSQNIINNVTPSNTANLIPSMTNTNSFVAPVPSLIGSDVLRQYQHQQQQHQNLNSLQLNNPTALAPDLLSVYKLLLESSGLQNYQTQLKKIENPTAFLSPNAGITT</sequence>
<evidence type="ECO:0000256" key="1">
    <source>
        <dbReference type="SAM" id="MobiDB-lite"/>
    </source>
</evidence>
<dbReference type="AlphaFoldDB" id="A0A0N4VIR6"/>
<evidence type="ECO:0000313" key="4">
    <source>
        <dbReference type="WBParaSite" id="EVEC_0001071901-mRNA-1"/>
    </source>
</evidence>
<evidence type="ECO:0000313" key="2">
    <source>
        <dbReference type="EMBL" id="VDD95311.1"/>
    </source>
</evidence>
<evidence type="ECO:0000313" key="3">
    <source>
        <dbReference type="Proteomes" id="UP000274131"/>
    </source>
</evidence>
<feature type="compositionally biased region" description="Low complexity" evidence="1">
    <location>
        <begin position="37"/>
        <end position="50"/>
    </location>
</feature>
<reference evidence="2 3" key="2">
    <citation type="submission" date="2018-10" db="EMBL/GenBank/DDBJ databases">
        <authorList>
            <consortium name="Pathogen Informatics"/>
        </authorList>
    </citation>
    <scope>NUCLEOTIDE SEQUENCE [LARGE SCALE GENOMIC DNA]</scope>
</reference>
<feature type="compositionally biased region" description="Polar residues" evidence="1">
    <location>
        <begin position="27"/>
        <end position="36"/>
    </location>
</feature>
<proteinExistence type="predicted"/>
<reference evidence="4" key="1">
    <citation type="submission" date="2017-02" db="UniProtKB">
        <authorList>
            <consortium name="WormBaseParasite"/>
        </authorList>
    </citation>
    <scope>IDENTIFICATION</scope>
</reference>
<name>A0A0N4VIR6_ENTVE</name>
<protein>
    <submittedName>
        <fullName evidence="2 4">Uncharacterized protein</fullName>
    </submittedName>
</protein>
<dbReference type="EMBL" id="UXUI01010508">
    <property type="protein sequence ID" value="VDD95311.1"/>
    <property type="molecule type" value="Genomic_DNA"/>
</dbReference>
<dbReference type="Proteomes" id="UP000274131">
    <property type="component" value="Unassembled WGS sequence"/>
</dbReference>